<dbReference type="Proteomes" id="UP000533724">
    <property type="component" value="Unassembled WGS sequence"/>
</dbReference>
<accession>A0A7W6UMV5</accession>
<keyword evidence="1" id="KW-0812">Transmembrane</keyword>
<organism evidence="2 3">
    <name type="scientific">Rhizobium esperanzae</name>
    <dbReference type="NCBI Taxonomy" id="1967781"/>
    <lineage>
        <taxon>Bacteria</taxon>
        <taxon>Pseudomonadati</taxon>
        <taxon>Pseudomonadota</taxon>
        <taxon>Alphaproteobacteria</taxon>
        <taxon>Hyphomicrobiales</taxon>
        <taxon>Rhizobiaceae</taxon>
        <taxon>Rhizobium/Agrobacterium group</taxon>
        <taxon>Rhizobium</taxon>
    </lineage>
</organism>
<keyword evidence="1" id="KW-0472">Membrane</keyword>
<sequence length="36" mass="3954">MTDDGRQRSGWPEMITGLQSYILLLALFGLSLGLLS</sequence>
<evidence type="ECO:0000313" key="3">
    <source>
        <dbReference type="Proteomes" id="UP000533724"/>
    </source>
</evidence>
<evidence type="ECO:0000313" key="2">
    <source>
        <dbReference type="EMBL" id="MBB4439952.1"/>
    </source>
</evidence>
<name>A0A7W6UMV5_9HYPH</name>
<feature type="transmembrane region" description="Helical" evidence="1">
    <location>
        <begin position="18"/>
        <end position="35"/>
    </location>
</feature>
<gene>
    <name evidence="2" type="ORF">GGE15_003228</name>
</gene>
<dbReference type="AlphaFoldDB" id="A0A7W6UMV5"/>
<evidence type="ECO:0000256" key="1">
    <source>
        <dbReference type="SAM" id="Phobius"/>
    </source>
</evidence>
<protein>
    <submittedName>
        <fullName evidence="2">Uncharacterized protein</fullName>
    </submittedName>
</protein>
<keyword evidence="1" id="KW-1133">Transmembrane helix</keyword>
<proteinExistence type="predicted"/>
<dbReference type="EMBL" id="JACIHI010000007">
    <property type="protein sequence ID" value="MBB4439952.1"/>
    <property type="molecule type" value="Genomic_DNA"/>
</dbReference>
<reference evidence="2 3" key="1">
    <citation type="submission" date="2020-08" db="EMBL/GenBank/DDBJ databases">
        <title>Genomic Encyclopedia of Type Strains, Phase IV (KMG-V): Genome sequencing to study the core and pangenomes of soil and plant-associated prokaryotes.</title>
        <authorList>
            <person name="Whitman W."/>
        </authorList>
    </citation>
    <scope>NUCLEOTIDE SEQUENCE [LARGE SCALE GENOMIC DNA]</scope>
    <source>
        <strain evidence="2 3">SEMIA 414</strain>
    </source>
</reference>
<comment type="caution">
    <text evidence="2">The sequence shown here is derived from an EMBL/GenBank/DDBJ whole genome shotgun (WGS) entry which is preliminary data.</text>
</comment>